<dbReference type="GO" id="GO:0030170">
    <property type="term" value="F:pyridoxal phosphate binding"/>
    <property type="evidence" value="ECO:0007669"/>
    <property type="project" value="InterPro"/>
</dbReference>
<dbReference type="CDD" id="cd00609">
    <property type="entry name" value="AAT_like"/>
    <property type="match status" value="1"/>
</dbReference>
<dbReference type="Gene3D" id="3.40.640.10">
    <property type="entry name" value="Type I PLP-dependent aspartate aminotransferase-like (Major domain)"/>
    <property type="match status" value="1"/>
</dbReference>
<dbReference type="InterPro" id="IPR015422">
    <property type="entry name" value="PyrdxlP-dep_Trfase_small"/>
</dbReference>
<dbReference type="PANTHER" id="PTHR46383">
    <property type="entry name" value="ASPARTATE AMINOTRANSFERASE"/>
    <property type="match status" value="1"/>
</dbReference>
<proteinExistence type="inferred from homology"/>
<dbReference type="PANTHER" id="PTHR46383:SF1">
    <property type="entry name" value="ASPARTATE AMINOTRANSFERASE"/>
    <property type="match status" value="1"/>
</dbReference>
<evidence type="ECO:0000256" key="6">
    <source>
        <dbReference type="RuleBase" id="RU000481"/>
    </source>
</evidence>
<dbReference type="AlphaFoldDB" id="A0A497E148"/>
<dbReference type="GO" id="GO:0008483">
    <property type="term" value="F:transaminase activity"/>
    <property type="evidence" value="ECO:0007669"/>
    <property type="project" value="UniProtKB-KW"/>
</dbReference>
<dbReference type="EC" id="2.6.1.-" evidence="6"/>
<evidence type="ECO:0000256" key="5">
    <source>
        <dbReference type="ARBA" id="ARBA00022898"/>
    </source>
</evidence>
<evidence type="ECO:0000313" key="8">
    <source>
        <dbReference type="EMBL" id="RLE06898.1"/>
    </source>
</evidence>
<dbReference type="InterPro" id="IPR050596">
    <property type="entry name" value="AspAT/PAT-like"/>
</dbReference>
<evidence type="ECO:0000256" key="3">
    <source>
        <dbReference type="ARBA" id="ARBA00022576"/>
    </source>
</evidence>
<reference evidence="8 9" key="1">
    <citation type="submission" date="2018-06" db="EMBL/GenBank/DDBJ databases">
        <title>Extensive metabolic versatility and redundancy in microbially diverse, dynamic hydrothermal sediments.</title>
        <authorList>
            <person name="Dombrowski N."/>
            <person name="Teske A."/>
            <person name="Baker B.J."/>
        </authorList>
    </citation>
    <scope>NUCLEOTIDE SEQUENCE [LARGE SCALE GENOMIC DNA]</scope>
    <source>
        <strain evidence="8">B47_G16</strain>
    </source>
</reference>
<keyword evidence="5" id="KW-0663">Pyridoxal phosphate</keyword>
<organism evidence="8 9">
    <name type="scientific">Aerophobetes bacterium</name>
    <dbReference type="NCBI Taxonomy" id="2030807"/>
    <lineage>
        <taxon>Bacteria</taxon>
        <taxon>Candidatus Aerophobota</taxon>
    </lineage>
</organism>
<evidence type="ECO:0000256" key="4">
    <source>
        <dbReference type="ARBA" id="ARBA00022679"/>
    </source>
</evidence>
<comment type="caution">
    <text evidence="8">The sequence shown here is derived from an EMBL/GenBank/DDBJ whole genome shotgun (WGS) entry which is preliminary data.</text>
</comment>
<protein>
    <recommendedName>
        <fullName evidence="6">Aminotransferase</fullName>
        <ecNumber evidence="6">2.6.1.-</ecNumber>
    </recommendedName>
</protein>
<dbReference type="InterPro" id="IPR015424">
    <property type="entry name" value="PyrdxlP-dep_Trfase"/>
</dbReference>
<comment type="similarity">
    <text evidence="2 6">Belongs to the class-I pyridoxal-phosphate-dependent aminotransferase family.</text>
</comment>
<dbReference type="FunFam" id="3.40.640.10:FF:000033">
    <property type="entry name" value="Aspartate aminotransferase"/>
    <property type="match status" value="1"/>
</dbReference>
<keyword evidence="3 6" id="KW-0032">Aminotransferase</keyword>
<evidence type="ECO:0000313" key="9">
    <source>
        <dbReference type="Proteomes" id="UP000279422"/>
    </source>
</evidence>
<keyword evidence="4 6" id="KW-0808">Transferase</keyword>
<dbReference type="InterPro" id="IPR004838">
    <property type="entry name" value="NHTrfase_class1_PyrdxlP-BS"/>
</dbReference>
<evidence type="ECO:0000259" key="7">
    <source>
        <dbReference type="Pfam" id="PF00155"/>
    </source>
</evidence>
<evidence type="ECO:0000256" key="1">
    <source>
        <dbReference type="ARBA" id="ARBA00001933"/>
    </source>
</evidence>
<gene>
    <name evidence="8" type="ORF">DRJ00_09010</name>
</gene>
<feature type="domain" description="Aminotransferase class I/classII large" evidence="7">
    <location>
        <begin position="31"/>
        <end position="380"/>
    </location>
</feature>
<name>A0A497E148_UNCAE</name>
<dbReference type="Gene3D" id="3.90.1150.10">
    <property type="entry name" value="Aspartate Aminotransferase, domain 1"/>
    <property type="match status" value="1"/>
</dbReference>
<dbReference type="SUPFAM" id="SSF53383">
    <property type="entry name" value="PLP-dependent transferases"/>
    <property type="match status" value="1"/>
</dbReference>
<dbReference type="InterPro" id="IPR004839">
    <property type="entry name" value="Aminotransferase_I/II_large"/>
</dbReference>
<evidence type="ECO:0000256" key="2">
    <source>
        <dbReference type="ARBA" id="ARBA00007441"/>
    </source>
</evidence>
<comment type="cofactor">
    <cofactor evidence="1 6">
        <name>pyridoxal 5'-phosphate</name>
        <dbReference type="ChEBI" id="CHEBI:597326"/>
    </cofactor>
</comment>
<dbReference type="Pfam" id="PF00155">
    <property type="entry name" value="Aminotran_1_2"/>
    <property type="match status" value="1"/>
</dbReference>
<dbReference type="Proteomes" id="UP000279422">
    <property type="component" value="Unassembled WGS sequence"/>
</dbReference>
<dbReference type="EMBL" id="QMPZ01000214">
    <property type="protein sequence ID" value="RLE06898.1"/>
    <property type="molecule type" value="Genomic_DNA"/>
</dbReference>
<dbReference type="InterPro" id="IPR015421">
    <property type="entry name" value="PyrdxlP-dep_Trfase_major"/>
</dbReference>
<dbReference type="GO" id="GO:0006520">
    <property type="term" value="P:amino acid metabolic process"/>
    <property type="evidence" value="ECO:0007669"/>
    <property type="project" value="InterPro"/>
</dbReference>
<accession>A0A497E148</accession>
<sequence>MRFAKRIFRLKSEGAFEMLVKAQELESQGRDIIHLEIGQPDFDTPVNIKNAGKKAIDEGYTKYTAPQGLLELREEIAKLVSETRHIPVSPEEVVVTPGAKPIIFFSILACVNEGEEVLYPNPGFPIYESVINFVNAKPIPIPLLEEKDFTVDIDFLKKAMNPNVKMIILNSPHNPTGGVLTQEDLKIIGEMALEYDVIVLSDEIYSEIVYDNEFYSISSFPDMKKNTIILDGFSKFHSMTGWRLGYGVMPPELARHITKLMINSNSCAAAFTQIAGIEAIQGPQNEQKARVEKFRKRRDIIVEGLNKIKGFSCRTPKGAFYAFPNIKNLGMSSQELANYILEKAGVACLPGSCFGEFGEGYLRFSYANSVENIKRALDRIRDAVDRL</sequence>
<dbReference type="PROSITE" id="PS00105">
    <property type="entry name" value="AA_TRANSFER_CLASS_1"/>
    <property type="match status" value="1"/>
</dbReference>